<organism evidence="6 7">
    <name type="scientific">Paractinoplanes rhizophilus</name>
    <dbReference type="NCBI Taxonomy" id="1416877"/>
    <lineage>
        <taxon>Bacteria</taxon>
        <taxon>Bacillati</taxon>
        <taxon>Actinomycetota</taxon>
        <taxon>Actinomycetes</taxon>
        <taxon>Micromonosporales</taxon>
        <taxon>Micromonosporaceae</taxon>
        <taxon>Paractinoplanes</taxon>
    </lineage>
</organism>
<dbReference type="PANTHER" id="PTHR30055:SF148">
    <property type="entry name" value="TETR-FAMILY TRANSCRIPTIONAL REGULATOR"/>
    <property type="match status" value="1"/>
</dbReference>
<proteinExistence type="predicted"/>
<reference evidence="7" key="1">
    <citation type="journal article" date="2019" name="Int. J. Syst. Evol. Microbiol.">
        <title>The Global Catalogue of Microorganisms (GCM) 10K type strain sequencing project: providing services to taxonomists for standard genome sequencing and annotation.</title>
        <authorList>
            <consortium name="The Broad Institute Genomics Platform"/>
            <consortium name="The Broad Institute Genome Sequencing Center for Infectious Disease"/>
            <person name="Wu L."/>
            <person name="Ma J."/>
        </authorList>
    </citation>
    <scope>NUCLEOTIDE SEQUENCE [LARGE SCALE GENOMIC DNA]</scope>
    <source>
        <strain evidence="7">XZYJT-10</strain>
    </source>
</reference>
<dbReference type="Pfam" id="PF00440">
    <property type="entry name" value="TetR_N"/>
    <property type="match status" value="1"/>
</dbReference>
<keyword evidence="2 4" id="KW-0238">DNA-binding</keyword>
<protein>
    <submittedName>
        <fullName evidence="6">TetR/AcrR family transcriptional regulator</fullName>
    </submittedName>
</protein>
<dbReference type="EMBL" id="JBHTBJ010000024">
    <property type="protein sequence ID" value="MFC7277618.1"/>
    <property type="molecule type" value="Genomic_DNA"/>
</dbReference>
<dbReference type="InterPro" id="IPR050109">
    <property type="entry name" value="HTH-type_TetR-like_transc_reg"/>
</dbReference>
<dbReference type="InterPro" id="IPR001647">
    <property type="entry name" value="HTH_TetR"/>
</dbReference>
<dbReference type="Gene3D" id="1.10.10.60">
    <property type="entry name" value="Homeodomain-like"/>
    <property type="match status" value="1"/>
</dbReference>
<dbReference type="InterPro" id="IPR011075">
    <property type="entry name" value="TetR_C"/>
</dbReference>
<dbReference type="PROSITE" id="PS50977">
    <property type="entry name" value="HTH_TETR_2"/>
    <property type="match status" value="1"/>
</dbReference>
<keyword evidence="1" id="KW-0805">Transcription regulation</keyword>
<dbReference type="SUPFAM" id="SSF48498">
    <property type="entry name" value="Tetracyclin repressor-like, C-terminal domain"/>
    <property type="match status" value="1"/>
</dbReference>
<dbReference type="Gene3D" id="1.10.357.10">
    <property type="entry name" value="Tetracycline Repressor, domain 2"/>
    <property type="match status" value="1"/>
</dbReference>
<evidence type="ECO:0000256" key="4">
    <source>
        <dbReference type="PROSITE-ProRule" id="PRU00335"/>
    </source>
</evidence>
<dbReference type="Pfam" id="PF16859">
    <property type="entry name" value="TetR_C_11"/>
    <property type="match status" value="1"/>
</dbReference>
<evidence type="ECO:0000256" key="2">
    <source>
        <dbReference type="ARBA" id="ARBA00023125"/>
    </source>
</evidence>
<dbReference type="PANTHER" id="PTHR30055">
    <property type="entry name" value="HTH-TYPE TRANSCRIPTIONAL REGULATOR RUTR"/>
    <property type="match status" value="1"/>
</dbReference>
<evidence type="ECO:0000256" key="1">
    <source>
        <dbReference type="ARBA" id="ARBA00023015"/>
    </source>
</evidence>
<comment type="caution">
    <text evidence="6">The sequence shown here is derived from an EMBL/GenBank/DDBJ whole genome shotgun (WGS) entry which is preliminary data.</text>
</comment>
<keyword evidence="7" id="KW-1185">Reference proteome</keyword>
<accession>A0ABW2HZJ0</accession>
<evidence type="ECO:0000259" key="5">
    <source>
        <dbReference type="PROSITE" id="PS50977"/>
    </source>
</evidence>
<sequence length="194" mass="20299">MVSRPGGRTARTRTAVAAALQEELLEVGYAGTTIERIARRAGVAKTTLYRRWGSVGQLVVDLFHEAAAVEIPVADTGSLEGDLRALARSAVTLLLHPRSRAVFDIVVGEAVHDEAARAALTDFFAGRVANAAPIVARAVARGEIPANTDAAEVIRQLGAPYYARLYITGDPIGEADADRAAAVTAMAARAGLLA</sequence>
<dbReference type="SUPFAM" id="SSF46689">
    <property type="entry name" value="Homeodomain-like"/>
    <property type="match status" value="1"/>
</dbReference>
<dbReference type="InterPro" id="IPR009057">
    <property type="entry name" value="Homeodomain-like_sf"/>
</dbReference>
<dbReference type="InterPro" id="IPR036271">
    <property type="entry name" value="Tet_transcr_reg_TetR-rel_C_sf"/>
</dbReference>
<feature type="domain" description="HTH tetR-type" evidence="5">
    <location>
        <begin position="10"/>
        <end position="70"/>
    </location>
</feature>
<evidence type="ECO:0000256" key="3">
    <source>
        <dbReference type="ARBA" id="ARBA00023163"/>
    </source>
</evidence>
<keyword evidence="3" id="KW-0804">Transcription</keyword>
<feature type="DNA-binding region" description="H-T-H motif" evidence="4">
    <location>
        <begin position="33"/>
        <end position="52"/>
    </location>
</feature>
<gene>
    <name evidence="6" type="ORF">ACFQS1_26805</name>
</gene>
<dbReference type="Proteomes" id="UP001596548">
    <property type="component" value="Unassembled WGS sequence"/>
</dbReference>
<evidence type="ECO:0000313" key="6">
    <source>
        <dbReference type="EMBL" id="MFC7277618.1"/>
    </source>
</evidence>
<name>A0ABW2HZJ0_9ACTN</name>
<evidence type="ECO:0000313" key="7">
    <source>
        <dbReference type="Proteomes" id="UP001596548"/>
    </source>
</evidence>